<keyword evidence="1" id="KW-0285">Flavoprotein</keyword>
<feature type="region of interest" description="Disordered" evidence="4">
    <location>
        <begin position="534"/>
        <end position="553"/>
    </location>
</feature>
<dbReference type="PANTHER" id="PTHR43476:SF3">
    <property type="entry name" value="FAD-BINDING MONOOXYGENASE"/>
    <property type="match status" value="1"/>
</dbReference>
<dbReference type="InterPro" id="IPR036188">
    <property type="entry name" value="FAD/NAD-bd_sf"/>
</dbReference>
<dbReference type="Gene3D" id="3.30.9.10">
    <property type="entry name" value="D-Amino Acid Oxidase, subunit A, domain 2"/>
    <property type="match status" value="1"/>
</dbReference>
<dbReference type="PANTHER" id="PTHR43476">
    <property type="entry name" value="3-(3-HYDROXY-PHENYL)PROPIONATE/3-HYDROXYCINNAMIC ACID HYDROXYLASE"/>
    <property type="match status" value="1"/>
</dbReference>
<name>A0ABR4JD00_9EURO</name>
<dbReference type="Gene3D" id="3.50.50.60">
    <property type="entry name" value="FAD/NAD(P)-binding domain"/>
    <property type="match status" value="1"/>
</dbReference>
<gene>
    <name evidence="6" type="ORF">BJY01DRAFT_251424</name>
</gene>
<dbReference type="InterPro" id="IPR050631">
    <property type="entry name" value="PheA/TfdB_FAD_monoxygenase"/>
</dbReference>
<evidence type="ECO:0000256" key="1">
    <source>
        <dbReference type="ARBA" id="ARBA00022630"/>
    </source>
</evidence>
<organism evidence="6 7">
    <name type="scientific">Aspergillus pseudoustus</name>
    <dbReference type="NCBI Taxonomy" id="1810923"/>
    <lineage>
        <taxon>Eukaryota</taxon>
        <taxon>Fungi</taxon>
        <taxon>Dikarya</taxon>
        <taxon>Ascomycota</taxon>
        <taxon>Pezizomycotina</taxon>
        <taxon>Eurotiomycetes</taxon>
        <taxon>Eurotiomycetidae</taxon>
        <taxon>Eurotiales</taxon>
        <taxon>Aspergillaceae</taxon>
        <taxon>Aspergillus</taxon>
        <taxon>Aspergillus subgen. Nidulantes</taxon>
    </lineage>
</organism>
<dbReference type="Proteomes" id="UP001610446">
    <property type="component" value="Unassembled WGS sequence"/>
</dbReference>
<dbReference type="InterPro" id="IPR002938">
    <property type="entry name" value="FAD-bd"/>
</dbReference>
<sequence>MDEDSETTDAVICGCGPTGALLSGYLSKMSVKHIVLEKESGITTDPRGIALDEDGIRLLQGVGIYEPVYHEIGTCMQLFKFIGGTRRDLHREAFLEMDYATTEGGTGHVGFICHRQPILEQHLRATMTKSSNEFCQLRSGCTIMEIRQDAEWTYCRYRDEHGELHALRSRFFVGADGKTGFTRKNYLEPLGIHMERADGAFYDETWVALNWQIDLPTEKTHPNFPLWSKGYTPQQVYDLFFPVNFRFLCNPQRPAVCGRFGLPEDRLWRFEFVVRSGEDGDEMATSEKTQQIILPYLTHAGKRYGLSQDVRFPEDCIRVLRSRPFRFAGRVCNRWSHGRVILCGDAAHVFPPFGGQGIASGFRDAASLAWRLALLCRREPLLASTQQQPQDAKKKSQNHESVLEAWYLERKQQLNASLASTIENGRFVTEANPLHVLFRTLYLFCMNLHQQHQQLAMPFIPGLNGGLCLPQVYCKPVGAVQQDQKVEGRGSIKVFFTDDVIFSAWKQGLFQLLVYLDDLSGLEAAREMVASVEKSVAQEEEEEEEEGANSDGQGICLSEATYLVEDVKDKNGPSPSSVYQLASAEEFAASPLCAGRPAPQGYDPHYISKALGGTGPYYVIIRPDRFIFAACRKREELERAISAVLGYVRG</sequence>
<keyword evidence="7" id="KW-1185">Reference proteome</keyword>
<evidence type="ECO:0000256" key="2">
    <source>
        <dbReference type="ARBA" id="ARBA00022827"/>
    </source>
</evidence>
<evidence type="ECO:0000313" key="6">
    <source>
        <dbReference type="EMBL" id="KAL2837464.1"/>
    </source>
</evidence>
<evidence type="ECO:0000256" key="4">
    <source>
        <dbReference type="SAM" id="MobiDB-lite"/>
    </source>
</evidence>
<protein>
    <recommendedName>
        <fullName evidence="5">FAD-binding domain-containing protein</fullName>
    </recommendedName>
</protein>
<accession>A0ABR4JD00</accession>
<evidence type="ECO:0000256" key="3">
    <source>
        <dbReference type="ARBA" id="ARBA00023002"/>
    </source>
</evidence>
<reference evidence="6 7" key="1">
    <citation type="submission" date="2024-07" db="EMBL/GenBank/DDBJ databases">
        <title>Section-level genome sequencing and comparative genomics of Aspergillus sections Usti and Cavernicolus.</title>
        <authorList>
            <consortium name="Lawrence Berkeley National Laboratory"/>
            <person name="Nybo J.L."/>
            <person name="Vesth T.C."/>
            <person name="Theobald S."/>
            <person name="Frisvad J.C."/>
            <person name="Larsen T.O."/>
            <person name="Kjaerboelling I."/>
            <person name="Rothschild-Mancinelli K."/>
            <person name="Lyhne E.K."/>
            <person name="Kogle M.E."/>
            <person name="Barry K."/>
            <person name="Clum A."/>
            <person name="Na H."/>
            <person name="Ledsgaard L."/>
            <person name="Lin J."/>
            <person name="Lipzen A."/>
            <person name="Kuo A."/>
            <person name="Riley R."/>
            <person name="Mondo S."/>
            <person name="Labutti K."/>
            <person name="Haridas S."/>
            <person name="Pangalinan J."/>
            <person name="Salamov A.A."/>
            <person name="Simmons B.A."/>
            <person name="Magnuson J.K."/>
            <person name="Chen J."/>
            <person name="Drula E."/>
            <person name="Henrissat B."/>
            <person name="Wiebenga A."/>
            <person name="Lubbers R.J."/>
            <person name="Gomes A.C."/>
            <person name="Makela M.R."/>
            <person name="Stajich J."/>
            <person name="Grigoriev I.V."/>
            <person name="Mortensen U.H."/>
            <person name="De Vries R.P."/>
            <person name="Baker S.E."/>
            <person name="Andersen M.R."/>
        </authorList>
    </citation>
    <scope>NUCLEOTIDE SEQUENCE [LARGE SCALE GENOMIC DNA]</scope>
    <source>
        <strain evidence="6 7">CBS 123904</strain>
    </source>
</reference>
<dbReference type="EMBL" id="JBFXLU010000160">
    <property type="protein sequence ID" value="KAL2837464.1"/>
    <property type="molecule type" value="Genomic_DNA"/>
</dbReference>
<evidence type="ECO:0000259" key="5">
    <source>
        <dbReference type="Pfam" id="PF01494"/>
    </source>
</evidence>
<feature type="domain" description="FAD-binding" evidence="5">
    <location>
        <begin position="8"/>
        <end position="377"/>
    </location>
</feature>
<dbReference type="SUPFAM" id="SSF51905">
    <property type="entry name" value="FAD/NAD(P)-binding domain"/>
    <property type="match status" value="1"/>
</dbReference>
<feature type="compositionally biased region" description="Acidic residues" evidence="4">
    <location>
        <begin position="538"/>
        <end position="548"/>
    </location>
</feature>
<keyword evidence="2" id="KW-0274">FAD</keyword>
<evidence type="ECO:0000313" key="7">
    <source>
        <dbReference type="Proteomes" id="UP001610446"/>
    </source>
</evidence>
<dbReference type="PRINTS" id="PR00420">
    <property type="entry name" value="RNGMNOXGNASE"/>
</dbReference>
<proteinExistence type="predicted"/>
<dbReference type="Pfam" id="PF01494">
    <property type="entry name" value="FAD_binding_3"/>
    <property type="match status" value="1"/>
</dbReference>
<comment type="caution">
    <text evidence="6">The sequence shown here is derived from an EMBL/GenBank/DDBJ whole genome shotgun (WGS) entry which is preliminary data.</text>
</comment>
<keyword evidence="3" id="KW-0560">Oxidoreductase</keyword>